<evidence type="ECO:0000259" key="6">
    <source>
        <dbReference type="PROSITE" id="PS50249"/>
    </source>
</evidence>
<keyword evidence="8" id="KW-1185">Reference proteome</keyword>
<proteinExistence type="predicted"/>
<evidence type="ECO:0000313" key="8">
    <source>
        <dbReference type="Proteomes" id="UP000603602"/>
    </source>
</evidence>
<evidence type="ECO:0000313" key="7">
    <source>
        <dbReference type="EMBL" id="MBD8502746.1"/>
    </source>
</evidence>
<dbReference type="Gene3D" id="3.40.140.10">
    <property type="entry name" value="Cytidine Deaminase, domain 2"/>
    <property type="match status" value="1"/>
</dbReference>
<dbReference type="InterPro" id="IPR001405">
    <property type="entry name" value="UPF0758"/>
</dbReference>
<dbReference type="InterPro" id="IPR020891">
    <property type="entry name" value="UPF0758_CS"/>
</dbReference>
<name>A0ABR9BBZ0_9RHOO</name>
<dbReference type="CDD" id="cd08071">
    <property type="entry name" value="MPN_DUF2466"/>
    <property type="match status" value="1"/>
</dbReference>
<dbReference type="SUPFAM" id="SSF102712">
    <property type="entry name" value="JAB1/MPN domain"/>
    <property type="match status" value="1"/>
</dbReference>
<comment type="caution">
    <text evidence="7">The sequence shown here is derived from an EMBL/GenBank/DDBJ whole genome shotgun (WGS) entry which is preliminary data.</text>
</comment>
<evidence type="ECO:0000256" key="2">
    <source>
        <dbReference type="ARBA" id="ARBA00022723"/>
    </source>
</evidence>
<dbReference type="PROSITE" id="PS50249">
    <property type="entry name" value="MPN"/>
    <property type="match status" value="1"/>
</dbReference>
<protein>
    <submittedName>
        <fullName evidence="7">DNA repair protein RadC</fullName>
    </submittedName>
</protein>
<dbReference type="PANTHER" id="PTHR30471">
    <property type="entry name" value="DNA REPAIR PROTEIN RADC"/>
    <property type="match status" value="1"/>
</dbReference>
<keyword evidence="2" id="KW-0479">Metal-binding</keyword>
<keyword evidence="3" id="KW-0378">Hydrolase</keyword>
<dbReference type="RefSeq" id="WP_187717508.1">
    <property type="nucleotide sequence ID" value="NZ_JACTAH010000001.1"/>
</dbReference>
<dbReference type="PANTHER" id="PTHR30471:SF3">
    <property type="entry name" value="UPF0758 PROTEIN YEES-RELATED"/>
    <property type="match status" value="1"/>
</dbReference>
<reference evidence="8" key="1">
    <citation type="submission" date="2023-07" db="EMBL/GenBank/DDBJ databases">
        <title>Thauera sp. CAU 1555 isolated from sand of Yaerae Beach.</title>
        <authorList>
            <person name="Kim W."/>
        </authorList>
    </citation>
    <scope>NUCLEOTIDE SEQUENCE [LARGE SCALE GENOMIC DNA]</scope>
    <source>
        <strain evidence="8">CAU 1555</strain>
    </source>
</reference>
<accession>A0ABR9BBZ0</accession>
<sequence>MATADCTARREREDRTIARALRILEKRAKYRITGASYVSSPDDVRHFLRLRLNDLEREEFWTVWLDARNCVIEAECMFVGSLTQTAVYPREVVRRALHHNAAAVIFAHNHPSGACVPSEADKALTAKLKAALNLVDVRTLDHMIVGNAPIPLSFAEKGLL</sequence>
<gene>
    <name evidence="7" type="ORF">IFO67_07585</name>
</gene>
<feature type="domain" description="MPN" evidence="6">
    <location>
        <begin position="37"/>
        <end position="160"/>
    </location>
</feature>
<dbReference type="InterPro" id="IPR037518">
    <property type="entry name" value="MPN"/>
</dbReference>
<evidence type="ECO:0000256" key="4">
    <source>
        <dbReference type="ARBA" id="ARBA00022833"/>
    </source>
</evidence>
<keyword evidence="1" id="KW-0645">Protease</keyword>
<keyword evidence="5" id="KW-0482">Metalloprotease</keyword>
<evidence type="ECO:0000256" key="5">
    <source>
        <dbReference type="ARBA" id="ARBA00023049"/>
    </source>
</evidence>
<dbReference type="Proteomes" id="UP000603602">
    <property type="component" value="Unassembled WGS sequence"/>
</dbReference>
<dbReference type="Pfam" id="PF04002">
    <property type="entry name" value="RadC"/>
    <property type="match status" value="1"/>
</dbReference>
<dbReference type="InterPro" id="IPR025657">
    <property type="entry name" value="RadC_JAB"/>
</dbReference>
<evidence type="ECO:0000256" key="3">
    <source>
        <dbReference type="ARBA" id="ARBA00022801"/>
    </source>
</evidence>
<organism evidence="7 8">
    <name type="scientific">Thauera sedimentorum</name>
    <dbReference type="NCBI Taxonomy" id="2767595"/>
    <lineage>
        <taxon>Bacteria</taxon>
        <taxon>Pseudomonadati</taxon>
        <taxon>Pseudomonadota</taxon>
        <taxon>Betaproteobacteria</taxon>
        <taxon>Rhodocyclales</taxon>
        <taxon>Zoogloeaceae</taxon>
        <taxon>Thauera</taxon>
    </lineage>
</organism>
<dbReference type="PROSITE" id="PS01302">
    <property type="entry name" value="UPF0758"/>
    <property type="match status" value="1"/>
</dbReference>
<dbReference type="EMBL" id="JACYTO010000001">
    <property type="protein sequence ID" value="MBD8502746.1"/>
    <property type="molecule type" value="Genomic_DNA"/>
</dbReference>
<evidence type="ECO:0000256" key="1">
    <source>
        <dbReference type="ARBA" id="ARBA00022670"/>
    </source>
</evidence>
<keyword evidence="4" id="KW-0862">Zinc</keyword>